<dbReference type="AlphaFoldDB" id="T1FR42"/>
<name>T1FR42_HELRO</name>
<evidence type="ECO:0000256" key="1">
    <source>
        <dbReference type="ARBA" id="ARBA00004141"/>
    </source>
</evidence>
<feature type="transmembrane region" description="Helical" evidence="5">
    <location>
        <begin position="98"/>
        <end position="117"/>
    </location>
</feature>
<keyword evidence="2 5" id="KW-0812">Transmembrane</keyword>
<organism evidence="7 8">
    <name type="scientific">Helobdella robusta</name>
    <name type="common">Californian leech</name>
    <dbReference type="NCBI Taxonomy" id="6412"/>
    <lineage>
        <taxon>Eukaryota</taxon>
        <taxon>Metazoa</taxon>
        <taxon>Spiralia</taxon>
        <taxon>Lophotrochozoa</taxon>
        <taxon>Annelida</taxon>
        <taxon>Clitellata</taxon>
        <taxon>Hirudinea</taxon>
        <taxon>Rhynchobdellida</taxon>
        <taxon>Glossiphoniidae</taxon>
        <taxon>Helobdella</taxon>
    </lineage>
</organism>
<feature type="transmembrane region" description="Helical" evidence="5">
    <location>
        <begin position="57"/>
        <end position="78"/>
    </location>
</feature>
<accession>T1FR42</accession>
<dbReference type="GO" id="GO:0016020">
    <property type="term" value="C:membrane"/>
    <property type="evidence" value="ECO:0000318"/>
    <property type="project" value="GO_Central"/>
</dbReference>
<dbReference type="Pfam" id="PF03619">
    <property type="entry name" value="Solute_trans_a"/>
    <property type="match status" value="1"/>
</dbReference>
<dbReference type="KEGG" id="hro:HELRODRAFT_189512"/>
<evidence type="ECO:0000256" key="2">
    <source>
        <dbReference type="ARBA" id="ARBA00022692"/>
    </source>
</evidence>
<keyword evidence="3 5" id="KW-1133">Transmembrane helix</keyword>
<dbReference type="CTD" id="20211289"/>
<proteinExistence type="predicted"/>
<reference evidence="7" key="3">
    <citation type="submission" date="2015-06" db="UniProtKB">
        <authorList>
            <consortium name="EnsemblMetazoa"/>
        </authorList>
    </citation>
    <scope>IDENTIFICATION</scope>
</reference>
<feature type="transmembrane region" description="Helical" evidence="5">
    <location>
        <begin position="190"/>
        <end position="212"/>
    </location>
</feature>
<dbReference type="GeneID" id="20211289"/>
<dbReference type="EMBL" id="KB097639">
    <property type="protein sequence ID" value="ESN92577.1"/>
    <property type="molecule type" value="Genomic_DNA"/>
</dbReference>
<dbReference type="eggNOG" id="KOG2641">
    <property type="taxonomic scope" value="Eukaryota"/>
</dbReference>
<feature type="transmembrane region" description="Helical" evidence="5">
    <location>
        <begin position="307"/>
        <end position="324"/>
    </location>
</feature>
<gene>
    <name evidence="7" type="primary">20211289</name>
    <name evidence="6" type="ORF">HELRODRAFT_189512</name>
</gene>
<dbReference type="RefSeq" id="XP_009028910.1">
    <property type="nucleotide sequence ID" value="XM_009030662.1"/>
</dbReference>
<dbReference type="GO" id="GO:0022857">
    <property type="term" value="F:transmembrane transporter activity"/>
    <property type="evidence" value="ECO:0000318"/>
    <property type="project" value="GO_Central"/>
</dbReference>
<evidence type="ECO:0000256" key="4">
    <source>
        <dbReference type="ARBA" id="ARBA00023136"/>
    </source>
</evidence>
<evidence type="ECO:0000256" key="5">
    <source>
        <dbReference type="SAM" id="Phobius"/>
    </source>
</evidence>
<keyword evidence="4 5" id="KW-0472">Membrane</keyword>
<feature type="transmembrane region" description="Helical" evidence="5">
    <location>
        <begin position="123"/>
        <end position="146"/>
    </location>
</feature>
<dbReference type="HOGENOM" id="CLU_683793_0_0_1"/>
<dbReference type="EMBL" id="AMQM01001742">
    <property type="status" value="NOT_ANNOTATED_CDS"/>
    <property type="molecule type" value="Genomic_DNA"/>
</dbReference>
<evidence type="ECO:0000256" key="3">
    <source>
        <dbReference type="ARBA" id="ARBA00022989"/>
    </source>
</evidence>
<dbReference type="EnsemblMetazoa" id="HelroT189512">
    <property type="protein sequence ID" value="HelroP189512"/>
    <property type="gene ID" value="HelroG189512"/>
</dbReference>
<dbReference type="PANTHER" id="PTHR23423">
    <property type="entry name" value="ORGANIC SOLUTE TRANSPORTER-RELATED"/>
    <property type="match status" value="1"/>
</dbReference>
<dbReference type="InterPro" id="IPR005178">
    <property type="entry name" value="Ostalpha/TMEM184C"/>
</dbReference>
<feature type="transmembrane region" description="Helical" evidence="5">
    <location>
        <begin position="267"/>
        <end position="287"/>
    </location>
</feature>
<reference evidence="6 8" key="2">
    <citation type="journal article" date="2013" name="Nature">
        <title>Insights into bilaterian evolution from three spiralian genomes.</title>
        <authorList>
            <person name="Simakov O."/>
            <person name="Marletaz F."/>
            <person name="Cho S.J."/>
            <person name="Edsinger-Gonzales E."/>
            <person name="Havlak P."/>
            <person name="Hellsten U."/>
            <person name="Kuo D.H."/>
            <person name="Larsson T."/>
            <person name="Lv J."/>
            <person name="Arendt D."/>
            <person name="Savage R."/>
            <person name="Osoegawa K."/>
            <person name="de Jong P."/>
            <person name="Grimwood J."/>
            <person name="Chapman J.A."/>
            <person name="Shapiro H."/>
            <person name="Aerts A."/>
            <person name="Otillar R.P."/>
            <person name="Terry A.Y."/>
            <person name="Boore J.L."/>
            <person name="Grigoriev I.V."/>
            <person name="Lindberg D.R."/>
            <person name="Seaver E.C."/>
            <person name="Weisblat D.A."/>
            <person name="Putnam N.H."/>
            <person name="Rokhsar D.S."/>
        </authorList>
    </citation>
    <scope>NUCLEOTIDE SEQUENCE</scope>
</reference>
<comment type="subcellular location">
    <subcellularLocation>
        <location evidence="1">Membrane</location>
        <topology evidence="1">Multi-pass membrane protein</topology>
    </subcellularLocation>
</comment>
<dbReference type="InParanoid" id="T1FR42"/>
<evidence type="ECO:0000313" key="7">
    <source>
        <dbReference type="EnsemblMetazoa" id="HelroP189512"/>
    </source>
</evidence>
<evidence type="ECO:0000313" key="6">
    <source>
        <dbReference type="EMBL" id="ESN92577.1"/>
    </source>
</evidence>
<evidence type="ECO:0000313" key="8">
    <source>
        <dbReference type="Proteomes" id="UP000015101"/>
    </source>
</evidence>
<reference evidence="8" key="1">
    <citation type="submission" date="2012-12" db="EMBL/GenBank/DDBJ databases">
        <authorList>
            <person name="Hellsten U."/>
            <person name="Grimwood J."/>
            <person name="Chapman J.A."/>
            <person name="Shapiro H."/>
            <person name="Aerts A."/>
            <person name="Otillar R.P."/>
            <person name="Terry A.Y."/>
            <person name="Boore J.L."/>
            <person name="Simakov O."/>
            <person name="Marletaz F."/>
            <person name="Cho S.-J."/>
            <person name="Edsinger-Gonzales E."/>
            <person name="Havlak P."/>
            <person name="Kuo D.-H."/>
            <person name="Larsson T."/>
            <person name="Lv J."/>
            <person name="Arendt D."/>
            <person name="Savage R."/>
            <person name="Osoegawa K."/>
            <person name="de Jong P."/>
            <person name="Lindberg D.R."/>
            <person name="Seaver E.C."/>
            <person name="Weisblat D.A."/>
            <person name="Putnam N.H."/>
            <person name="Grigoriev I.V."/>
            <person name="Rokhsar D.S."/>
        </authorList>
    </citation>
    <scope>NUCLEOTIDE SEQUENCE</scope>
</reference>
<protein>
    <submittedName>
        <fullName evidence="6 7">Uncharacterized protein</fullName>
    </submittedName>
</protein>
<keyword evidence="8" id="KW-1185">Reference proteome</keyword>
<dbReference type="Proteomes" id="UP000015101">
    <property type="component" value="Unassembled WGS sequence"/>
</dbReference>
<dbReference type="SMART" id="SM01417">
    <property type="entry name" value="Solute_trans_a"/>
    <property type="match status" value="1"/>
</dbReference>
<dbReference type="OMA" id="MMGTIAC"/>
<dbReference type="OrthoDB" id="5832279at2759"/>
<feature type="transmembrane region" description="Helical" evidence="5">
    <location>
        <begin position="227"/>
        <end position="246"/>
    </location>
</feature>
<sequence length="355" mass="39765">MTLILKISGNGNTSSYGNSSGYYGDDDVKMKMSSKQGWADCADEVPTSYNMFKNMPLYGIIVISILILLTATTFGLYIEEIFFIYNNFKIRTRATKTVWILGFFPIFSFTGLIGTVVPRSGPLVDMVANVFFGTCLYNFGQLMINYMGGHRRLWQMVERGRELKLNTLPVCCCCVCLPVSQFSRRTFFRITFMIMQVAVVRPVIMFVAAVLWTDGIYRPGDTSLNNGFIYIMVVNLISTMLAVYGLMLTKGALQENLQEKFSITGKIASLQLTLICSVIPNLIIGILVSNGVITCGPLLTSKGRGEVLYHMILVFLMLPFSMMGRQFYRRASDGDGYAEREKLNGNIDSVEMGYN</sequence>